<name>A0A6M5YLV5_9BACT</name>
<dbReference type="Proteomes" id="UP000503447">
    <property type="component" value="Chromosome"/>
</dbReference>
<evidence type="ECO:0000313" key="3">
    <source>
        <dbReference type="Proteomes" id="UP000503447"/>
    </source>
</evidence>
<evidence type="ECO:0000313" key="2">
    <source>
        <dbReference type="EMBL" id="QJW94306.1"/>
    </source>
</evidence>
<protein>
    <submittedName>
        <fullName evidence="2">Uncharacterized protein</fullName>
    </submittedName>
</protein>
<sequence>MRAGQPGVGRRPEFDLVLGRASGGGVVVRRASPGATGAGAGRAATSPVLLPPVAGVWYWHPIRNRPTHSSEPWGSGATRIRSPFTTTPRPDRSTTHSPDGVETMPQWYGEMSSAVRWILQSAARPTSVSSRFTCHRSLARRPFRNSSATTGRVLSPASAASGL</sequence>
<dbReference type="AlphaFoldDB" id="A0A6M5YLV5"/>
<accession>A0A6M5YLV5</accession>
<reference evidence="3" key="1">
    <citation type="submission" date="2020-05" db="EMBL/GenBank/DDBJ databases">
        <title>Frigoriglobus tundricola gen. nov., sp. nov., a psychrotolerant cellulolytic planctomycete of the family Gemmataceae with two divergent copies of 16S rRNA gene.</title>
        <authorList>
            <person name="Kulichevskaya I.S."/>
            <person name="Ivanova A.A."/>
            <person name="Naumoff D.G."/>
            <person name="Beletsky A.V."/>
            <person name="Rijpstra W.I.C."/>
            <person name="Sinninghe Damste J.S."/>
            <person name="Mardanov A.V."/>
            <person name="Ravin N.V."/>
            <person name="Dedysh S.N."/>
        </authorList>
    </citation>
    <scope>NUCLEOTIDE SEQUENCE [LARGE SCALE GENOMIC DNA]</scope>
    <source>
        <strain evidence="3">PL17</strain>
    </source>
</reference>
<feature type="region of interest" description="Disordered" evidence="1">
    <location>
        <begin position="67"/>
        <end position="103"/>
    </location>
</feature>
<feature type="region of interest" description="Disordered" evidence="1">
    <location>
        <begin position="143"/>
        <end position="163"/>
    </location>
</feature>
<keyword evidence="3" id="KW-1185">Reference proteome</keyword>
<proteinExistence type="predicted"/>
<dbReference type="EMBL" id="CP053452">
    <property type="protein sequence ID" value="QJW94306.1"/>
    <property type="molecule type" value="Genomic_DNA"/>
</dbReference>
<evidence type="ECO:0000256" key="1">
    <source>
        <dbReference type="SAM" id="MobiDB-lite"/>
    </source>
</evidence>
<organism evidence="2 3">
    <name type="scientific">Frigoriglobus tundricola</name>
    <dbReference type="NCBI Taxonomy" id="2774151"/>
    <lineage>
        <taxon>Bacteria</taxon>
        <taxon>Pseudomonadati</taxon>
        <taxon>Planctomycetota</taxon>
        <taxon>Planctomycetia</taxon>
        <taxon>Gemmatales</taxon>
        <taxon>Gemmataceae</taxon>
        <taxon>Frigoriglobus</taxon>
    </lineage>
</organism>
<gene>
    <name evidence="2" type="ORF">FTUN_1826</name>
</gene>
<dbReference type="KEGG" id="ftj:FTUN_1826"/>